<dbReference type="InterPro" id="IPR050309">
    <property type="entry name" value="Type-B_Carboxylest/Lipase"/>
</dbReference>
<keyword evidence="2" id="KW-0732">Signal</keyword>
<sequence>MFAKLQVLLYLVCMTRADVLVTVQGMLRGEEHDGYTSYTGIPYATVPRNNGRFKVLVWVTGIGGGYKPGQLVQRDIIVVVVHHRQGPVGFLCLTEDKVPGNAGVKDVVLALRWVRDNIVAFKGNPASVVIAGQSFGAAMVEALTLSPMAHGLYHGVILQSGTVLAPWSFNYDAKQRAMALAKMIGDDEESTTLQNANIVDLVDKSNKLDMSYFPFGICEDRSLRNEERLLFEAPIDLLTGRKVNEVPIMMGYNTDEAYVFASALNDPKVMEKISKDISVLLPVELKFINEKEMNQVAQQIEDVYFKKDRSLPSFLAYHRDTYFISHIYRSARLHASSSSLPVYFYQFSYSGDAGVVPQRGVEKTGAAHSDELAFLFGSDLDGDDGAAQEHLVRLWTNFVKYLNPNRKESTPWTALDPTGPRVFDIGTETKMVDFPHTKVTRMWDDVYKVYFYSRNRK</sequence>
<evidence type="ECO:0000259" key="3">
    <source>
        <dbReference type="Pfam" id="PF00135"/>
    </source>
</evidence>
<dbReference type="AlphaFoldDB" id="A0A922CDC1"/>
<feature type="domain" description="Carboxylesterase type B" evidence="3">
    <location>
        <begin position="61"/>
        <end position="443"/>
    </location>
</feature>
<gene>
    <name evidence="4" type="ORF">O3G_MSEX002100</name>
</gene>
<dbReference type="EMBL" id="JH668290">
    <property type="protein sequence ID" value="KAG6442071.1"/>
    <property type="molecule type" value="Genomic_DNA"/>
</dbReference>
<dbReference type="Proteomes" id="UP000791440">
    <property type="component" value="Unassembled WGS sequence"/>
</dbReference>
<feature type="signal peptide" evidence="2">
    <location>
        <begin position="1"/>
        <end position="17"/>
    </location>
</feature>
<comment type="caution">
    <text evidence="4">The sequence shown here is derived from an EMBL/GenBank/DDBJ whole genome shotgun (WGS) entry which is preliminary data.</text>
</comment>
<proteinExistence type="predicted"/>
<evidence type="ECO:0000256" key="1">
    <source>
        <dbReference type="ARBA" id="ARBA00023180"/>
    </source>
</evidence>
<dbReference type="InterPro" id="IPR002018">
    <property type="entry name" value="CarbesteraseB"/>
</dbReference>
<reference evidence="4" key="1">
    <citation type="journal article" date="2016" name="Insect Biochem. Mol. Biol.">
        <title>Multifaceted biological insights from a draft genome sequence of the tobacco hornworm moth, Manduca sexta.</title>
        <authorList>
            <person name="Kanost M.R."/>
            <person name="Arrese E.L."/>
            <person name="Cao X."/>
            <person name="Chen Y.R."/>
            <person name="Chellapilla S."/>
            <person name="Goldsmith M.R."/>
            <person name="Grosse-Wilde E."/>
            <person name="Heckel D.G."/>
            <person name="Herndon N."/>
            <person name="Jiang H."/>
            <person name="Papanicolaou A."/>
            <person name="Qu J."/>
            <person name="Soulages J.L."/>
            <person name="Vogel H."/>
            <person name="Walters J."/>
            <person name="Waterhouse R.M."/>
            <person name="Ahn S.J."/>
            <person name="Almeida F.C."/>
            <person name="An C."/>
            <person name="Aqrawi P."/>
            <person name="Bretschneider A."/>
            <person name="Bryant W.B."/>
            <person name="Bucks S."/>
            <person name="Chao H."/>
            <person name="Chevignon G."/>
            <person name="Christen J.M."/>
            <person name="Clarke D.F."/>
            <person name="Dittmer N.T."/>
            <person name="Ferguson L.C.F."/>
            <person name="Garavelou S."/>
            <person name="Gordon K.H.J."/>
            <person name="Gunaratna R.T."/>
            <person name="Han Y."/>
            <person name="Hauser F."/>
            <person name="He Y."/>
            <person name="Heidel-Fischer H."/>
            <person name="Hirsh A."/>
            <person name="Hu Y."/>
            <person name="Jiang H."/>
            <person name="Kalra D."/>
            <person name="Klinner C."/>
            <person name="Konig C."/>
            <person name="Kovar C."/>
            <person name="Kroll A.R."/>
            <person name="Kuwar S.S."/>
            <person name="Lee S.L."/>
            <person name="Lehman R."/>
            <person name="Li K."/>
            <person name="Li Z."/>
            <person name="Liang H."/>
            <person name="Lovelace S."/>
            <person name="Lu Z."/>
            <person name="Mansfield J.H."/>
            <person name="McCulloch K.J."/>
            <person name="Mathew T."/>
            <person name="Morton B."/>
            <person name="Muzny D.M."/>
            <person name="Neunemann D."/>
            <person name="Ongeri F."/>
            <person name="Pauchet Y."/>
            <person name="Pu L.L."/>
            <person name="Pyrousis I."/>
            <person name="Rao X.J."/>
            <person name="Redding A."/>
            <person name="Roesel C."/>
            <person name="Sanchez-Gracia A."/>
            <person name="Schaack S."/>
            <person name="Shukla A."/>
            <person name="Tetreau G."/>
            <person name="Wang Y."/>
            <person name="Xiong G.H."/>
            <person name="Traut W."/>
            <person name="Walsh T.K."/>
            <person name="Worley K.C."/>
            <person name="Wu D."/>
            <person name="Wu W."/>
            <person name="Wu Y.Q."/>
            <person name="Zhang X."/>
            <person name="Zou Z."/>
            <person name="Zucker H."/>
            <person name="Briscoe A.D."/>
            <person name="Burmester T."/>
            <person name="Clem R.J."/>
            <person name="Feyereisen R."/>
            <person name="Grimmelikhuijzen C.J.P."/>
            <person name="Hamodrakas S.J."/>
            <person name="Hansson B.S."/>
            <person name="Huguet E."/>
            <person name="Jermiin L.S."/>
            <person name="Lan Q."/>
            <person name="Lehman H.K."/>
            <person name="Lorenzen M."/>
            <person name="Merzendorfer H."/>
            <person name="Michalopoulos I."/>
            <person name="Morton D.B."/>
            <person name="Muthukrishnan S."/>
            <person name="Oakeshott J.G."/>
            <person name="Palmer W."/>
            <person name="Park Y."/>
            <person name="Passarelli A.L."/>
            <person name="Rozas J."/>
            <person name="Schwartz L.M."/>
            <person name="Smith W."/>
            <person name="Southgate A."/>
            <person name="Vilcinskas A."/>
            <person name="Vogt R."/>
            <person name="Wang P."/>
            <person name="Werren J."/>
            <person name="Yu X.Q."/>
            <person name="Zhou J.J."/>
            <person name="Brown S.J."/>
            <person name="Scherer S.E."/>
            <person name="Richards S."/>
            <person name="Blissard G.W."/>
        </authorList>
    </citation>
    <scope>NUCLEOTIDE SEQUENCE</scope>
</reference>
<name>A0A922CDC1_MANSE</name>
<feature type="chain" id="PRO_5037962448" description="Carboxylesterase type B domain-containing protein" evidence="2">
    <location>
        <begin position="18"/>
        <end position="457"/>
    </location>
</feature>
<dbReference type="PANTHER" id="PTHR11559">
    <property type="entry name" value="CARBOXYLESTERASE"/>
    <property type="match status" value="1"/>
</dbReference>
<protein>
    <recommendedName>
        <fullName evidence="3">Carboxylesterase type B domain-containing protein</fullName>
    </recommendedName>
</protein>
<evidence type="ECO:0000313" key="5">
    <source>
        <dbReference type="Proteomes" id="UP000791440"/>
    </source>
</evidence>
<evidence type="ECO:0000256" key="2">
    <source>
        <dbReference type="SAM" id="SignalP"/>
    </source>
</evidence>
<keyword evidence="1" id="KW-0325">Glycoprotein</keyword>
<reference evidence="4" key="2">
    <citation type="submission" date="2020-12" db="EMBL/GenBank/DDBJ databases">
        <authorList>
            <person name="Kanost M."/>
        </authorList>
    </citation>
    <scope>NUCLEOTIDE SEQUENCE</scope>
</reference>
<accession>A0A922CDC1</accession>
<evidence type="ECO:0000313" key="4">
    <source>
        <dbReference type="EMBL" id="KAG6442071.1"/>
    </source>
</evidence>
<dbReference type="Pfam" id="PF00135">
    <property type="entry name" value="COesterase"/>
    <property type="match status" value="1"/>
</dbReference>
<organism evidence="4 5">
    <name type="scientific">Manduca sexta</name>
    <name type="common">Tobacco hawkmoth</name>
    <name type="synonym">Tobacco hornworm</name>
    <dbReference type="NCBI Taxonomy" id="7130"/>
    <lineage>
        <taxon>Eukaryota</taxon>
        <taxon>Metazoa</taxon>
        <taxon>Ecdysozoa</taxon>
        <taxon>Arthropoda</taxon>
        <taxon>Hexapoda</taxon>
        <taxon>Insecta</taxon>
        <taxon>Pterygota</taxon>
        <taxon>Neoptera</taxon>
        <taxon>Endopterygota</taxon>
        <taxon>Lepidoptera</taxon>
        <taxon>Glossata</taxon>
        <taxon>Ditrysia</taxon>
        <taxon>Bombycoidea</taxon>
        <taxon>Sphingidae</taxon>
        <taxon>Sphinginae</taxon>
        <taxon>Sphingini</taxon>
        <taxon>Manduca</taxon>
    </lineage>
</organism>
<keyword evidence="5" id="KW-1185">Reference proteome</keyword>